<dbReference type="NCBIfam" id="TIGR00254">
    <property type="entry name" value="GGDEF"/>
    <property type="match status" value="1"/>
</dbReference>
<dbReference type="PROSITE" id="PS50887">
    <property type="entry name" value="GGDEF"/>
    <property type="match status" value="1"/>
</dbReference>
<dbReference type="GO" id="GO:0005886">
    <property type="term" value="C:plasma membrane"/>
    <property type="evidence" value="ECO:0007669"/>
    <property type="project" value="TreeGrafter"/>
</dbReference>
<comment type="caution">
    <text evidence="5">The sequence shown here is derived from an EMBL/GenBank/DDBJ whole genome shotgun (WGS) entry which is preliminary data.</text>
</comment>
<dbReference type="SUPFAM" id="SSF55073">
    <property type="entry name" value="Nucleotide cyclase"/>
    <property type="match status" value="1"/>
</dbReference>
<name>A0A0R0DVL7_9GAMM</name>
<dbReference type="SMART" id="SM00267">
    <property type="entry name" value="GGDEF"/>
    <property type="match status" value="1"/>
</dbReference>
<comment type="cofactor">
    <cofactor evidence="1">
        <name>Mg(2+)</name>
        <dbReference type="ChEBI" id="CHEBI:18420"/>
    </cofactor>
</comment>
<keyword evidence="3" id="KW-0472">Membrane</keyword>
<dbReference type="InterPro" id="IPR000160">
    <property type="entry name" value="GGDEF_dom"/>
</dbReference>
<dbReference type="Pfam" id="PF00990">
    <property type="entry name" value="GGDEF"/>
    <property type="match status" value="1"/>
</dbReference>
<keyword evidence="6" id="KW-1185">Reference proteome</keyword>
<dbReference type="FunFam" id="3.30.70.270:FF:000001">
    <property type="entry name" value="Diguanylate cyclase domain protein"/>
    <property type="match status" value="1"/>
</dbReference>
<dbReference type="InterPro" id="IPR050469">
    <property type="entry name" value="Diguanylate_Cyclase"/>
</dbReference>
<dbReference type="SMART" id="SM01080">
    <property type="entry name" value="CHASE2"/>
    <property type="match status" value="1"/>
</dbReference>
<dbReference type="Pfam" id="PF05226">
    <property type="entry name" value="CHASE2"/>
    <property type="match status" value="1"/>
</dbReference>
<keyword evidence="3" id="KW-1133">Transmembrane helix</keyword>
<feature type="transmembrane region" description="Helical" evidence="3">
    <location>
        <begin position="347"/>
        <end position="369"/>
    </location>
</feature>
<dbReference type="AlphaFoldDB" id="A0A0R0DVL7"/>
<organism evidence="5 6">
    <name type="scientific">Stenotrophomonas daejeonensis</name>
    <dbReference type="NCBI Taxonomy" id="659018"/>
    <lineage>
        <taxon>Bacteria</taxon>
        <taxon>Pseudomonadati</taxon>
        <taxon>Pseudomonadota</taxon>
        <taxon>Gammaproteobacteria</taxon>
        <taxon>Lysobacterales</taxon>
        <taxon>Lysobacteraceae</taxon>
        <taxon>Stenotrophomonas</taxon>
    </lineage>
</organism>
<evidence type="ECO:0000256" key="3">
    <source>
        <dbReference type="SAM" id="Phobius"/>
    </source>
</evidence>
<dbReference type="EC" id="2.7.7.65" evidence="2"/>
<reference evidence="5 6" key="1">
    <citation type="submission" date="2015-05" db="EMBL/GenBank/DDBJ databases">
        <title>Genome sequencing and analysis of members of genus Stenotrophomonas.</title>
        <authorList>
            <person name="Patil P.P."/>
            <person name="Midha S."/>
            <person name="Patil P.B."/>
        </authorList>
    </citation>
    <scope>NUCLEOTIDE SEQUENCE [LARGE SCALE GENOMIC DNA]</scope>
    <source>
        <strain evidence="5 6">JCM 16244</strain>
    </source>
</reference>
<keyword evidence="3" id="KW-0812">Transmembrane</keyword>
<evidence type="ECO:0000256" key="2">
    <source>
        <dbReference type="ARBA" id="ARBA00012528"/>
    </source>
</evidence>
<dbReference type="InterPro" id="IPR007890">
    <property type="entry name" value="CHASE2"/>
</dbReference>
<dbReference type="GO" id="GO:0052621">
    <property type="term" value="F:diguanylate cyclase activity"/>
    <property type="evidence" value="ECO:0007669"/>
    <property type="project" value="UniProtKB-EC"/>
</dbReference>
<dbReference type="PATRIC" id="fig|659018.3.peg.1380"/>
<evidence type="ECO:0000313" key="5">
    <source>
        <dbReference type="EMBL" id="KRG86011.1"/>
    </source>
</evidence>
<proteinExistence type="predicted"/>
<dbReference type="PANTHER" id="PTHR45138:SF24">
    <property type="entry name" value="DIGUANYLATE CYCLASE DGCC-RELATED"/>
    <property type="match status" value="1"/>
</dbReference>
<evidence type="ECO:0000259" key="4">
    <source>
        <dbReference type="PROSITE" id="PS50887"/>
    </source>
</evidence>
<dbReference type="GO" id="GO:0043709">
    <property type="term" value="P:cell adhesion involved in single-species biofilm formation"/>
    <property type="evidence" value="ECO:0007669"/>
    <property type="project" value="TreeGrafter"/>
</dbReference>
<protein>
    <recommendedName>
        <fullName evidence="2">diguanylate cyclase</fullName>
        <ecNumber evidence="2">2.7.7.65</ecNumber>
    </recommendedName>
</protein>
<feature type="domain" description="GGDEF" evidence="4">
    <location>
        <begin position="406"/>
        <end position="542"/>
    </location>
</feature>
<dbReference type="InterPro" id="IPR043128">
    <property type="entry name" value="Rev_trsase/Diguanyl_cyclase"/>
</dbReference>
<gene>
    <name evidence="5" type="ORF">ABB34_07260</name>
</gene>
<evidence type="ECO:0000313" key="6">
    <source>
        <dbReference type="Proteomes" id="UP000050940"/>
    </source>
</evidence>
<evidence type="ECO:0000256" key="1">
    <source>
        <dbReference type="ARBA" id="ARBA00001946"/>
    </source>
</evidence>
<dbReference type="EMBL" id="LDJP01000038">
    <property type="protein sequence ID" value="KRG86011.1"/>
    <property type="molecule type" value="Genomic_DNA"/>
</dbReference>
<accession>A0A0R0DVL7</accession>
<dbReference type="OrthoDB" id="9803824at2"/>
<dbReference type="Gene3D" id="3.30.70.270">
    <property type="match status" value="1"/>
</dbReference>
<dbReference type="Proteomes" id="UP000050940">
    <property type="component" value="Unassembled WGS sequence"/>
</dbReference>
<dbReference type="GO" id="GO:1902201">
    <property type="term" value="P:negative regulation of bacterial-type flagellum-dependent cell motility"/>
    <property type="evidence" value="ECO:0007669"/>
    <property type="project" value="TreeGrafter"/>
</dbReference>
<dbReference type="RefSeq" id="WP_057640582.1">
    <property type="nucleotide sequence ID" value="NZ_LDJP01000038.1"/>
</dbReference>
<dbReference type="CDD" id="cd01949">
    <property type="entry name" value="GGDEF"/>
    <property type="match status" value="1"/>
</dbReference>
<feature type="transmembrane region" description="Helical" evidence="3">
    <location>
        <begin position="300"/>
        <end position="318"/>
    </location>
</feature>
<dbReference type="PANTHER" id="PTHR45138">
    <property type="entry name" value="REGULATORY COMPONENTS OF SENSORY TRANSDUCTION SYSTEM"/>
    <property type="match status" value="1"/>
</dbReference>
<dbReference type="STRING" id="659018.ABB34_07260"/>
<sequence>MKARHLRRGYRWLLFATVLAALSGWASHARLFWQADEGVYDRLVGGWDYPPDARLAIVAIDERSLQQLGQWPWPRSTHARLIEQLEQAGVHRIALDLLFPEPDRKDARQDRELAAAIARSGKVVLPVLAATTGDEAVPVELLPVPAIAEAAATLAHTDIEIDGDGIARGLYLKAGVGSAYWPALGLVLADTGGPLPGLSDPDAATPSPYQWRRNNYVRLRFAGPPGTFPQLSYIDVLEGKVPPQLLRGRWVIVGMTASGIAPRLLTPTSNEHWMSGSEYQANVASTLLGGHALLPLQPDAQAGLVVLLVLLCALLLALPLPQWLAALLALPAPLLLGMVLLRGFQLWFAPVAALVGIAALLLASGVWQLRYWRRLANRDPLTGLGNRMRFERTLQQEHDAARRSGRPLSLVLVDLDHFKHCNDTYGHRTGDQLLRQLARTLDSLARRPRDLAARFGGDEFALILPDTPQAGAARLLEELLMQVRRMGIPAGHGQLARASISAGVCTRVPDPDSTPSQLYEAADAALYEAKKAGRDGYRCAPAQTVPATPYGGEC</sequence>
<dbReference type="InterPro" id="IPR029787">
    <property type="entry name" value="Nucleotide_cyclase"/>
</dbReference>